<dbReference type="Gene3D" id="3.90.1150.10">
    <property type="entry name" value="Aspartate Aminotransferase, domain 1"/>
    <property type="match status" value="1"/>
</dbReference>
<protein>
    <submittedName>
        <fullName evidence="7">Aminotransferase class I/II-fold pyridoxal phosphate-dependent enzyme</fullName>
    </submittedName>
</protein>
<dbReference type="GO" id="GO:0016212">
    <property type="term" value="F:kynurenine-oxoglutarate transaminase activity"/>
    <property type="evidence" value="ECO:0007669"/>
    <property type="project" value="TreeGrafter"/>
</dbReference>
<reference evidence="7 8" key="1">
    <citation type="submission" date="2019-07" db="EMBL/GenBank/DDBJ databases">
        <title>Draft genome for Aliikangiella sp. M105.</title>
        <authorList>
            <person name="Wang G."/>
        </authorList>
    </citation>
    <scope>NUCLEOTIDE SEQUENCE [LARGE SCALE GENOMIC DNA]</scope>
    <source>
        <strain evidence="7 8">M105</strain>
    </source>
</reference>
<evidence type="ECO:0000259" key="6">
    <source>
        <dbReference type="Pfam" id="PF00155"/>
    </source>
</evidence>
<keyword evidence="4 7" id="KW-0808">Transferase</keyword>
<dbReference type="Pfam" id="PF00155">
    <property type="entry name" value="Aminotran_1_2"/>
    <property type="match status" value="1"/>
</dbReference>
<keyword evidence="3 7" id="KW-0032">Aminotransferase</keyword>
<evidence type="ECO:0000256" key="1">
    <source>
        <dbReference type="ARBA" id="ARBA00001933"/>
    </source>
</evidence>
<keyword evidence="8" id="KW-1185">Reference proteome</keyword>
<dbReference type="FunFam" id="3.40.640.10:FF:000033">
    <property type="entry name" value="Aspartate aminotransferase"/>
    <property type="match status" value="1"/>
</dbReference>
<organism evidence="7 8">
    <name type="scientific">Aliikangiella coralliicola</name>
    <dbReference type="NCBI Taxonomy" id="2592383"/>
    <lineage>
        <taxon>Bacteria</taxon>
        <taxon>Pseudomonadati</taxon>
        <taxon>Pseudomonadota</taxon>
        <taxon>Gammaproteobacteria</taxon>
        <taxon>Oceanospirillales</taxon>
        <taxon>Pleioneaceae</taxon>
        <taxon>Aliikangiella</taxon>
    </lineage>
</organism>
<dbReference type="SUPFAM" id="SSF53383">
    <property type="entry name" value="PLP-dependent transferases"/>
    <property type="match status" value="1"/>
</dbReference>
<dbReference type="InterPro" id="IPR004839">
    <property type="entry name" value="Aminotransferase_I/II_large"/>
</dbReference>
<evidence type="ECO:0000256" key="4">
    <source>
        <dbReference type="ARBA" id="ARBA00022679"/>
    </source>
</evidence>
<gene>
    <name evidence="7" type="ORF">FLL46_24530</name>
</gene>
<name>A0A545U0E5_9GAMM</name>
<comment type="cofactor">
    <cofactor evidence="1">
        <name>pyridoxal 5'-phosphate</name>
        <dbReference type="ChEBI" id="CHEBI:597326"/>
    </cofactor>
</comment>
<keyword evidence="5" id="KW-0663">Pyridoxal phosphate</keyword>
<dbReference type="PANTHER" id="PTHR43807">
    <property type="entry name" value="FI04487P"/>
    <property type="match status" value="1"/>
</dbReference>
<dbReference type="InterPro" id="IPR051326">
    <property type="entry name" value="Kynurenine-oxoglutarate_AT"/>
</dbReference>
<evidence type="ECO:0000313" key="8">
    <source>
        <dbReference type="Proteomes" id="UP000315439"/>
    </source>
</evidence>
<dbReference type="EMBL" id="VIKS01000015">
    <property type="protein sequence ID" value="TQV82940.1"/>
    <property type="molecule type" value="Genomic_DNA"/>
</dbReference>
<proteinExistence type="inferred from homology"/>
<dbReference type="InterPro" id="IPR015424">
    <property type="entry name" value="PyrdxlP-dep_Trfase"/>
</dbReference>
<feature type="domain" description="Aminotransferase class I/classII large" evidence="6">
    <location>
        <begin position="28"/>
        <end position="379"/>
    </location>
</feature>
<evidence type="ECO:0000256" key="5">
    <source>
        <dbReference type="ARBA" id="ARBA00022898"/>
    </source>
</evidence>
<sequence>MNNFQSKLPHVGTTIFTEMSVLANQHNAINLSQGFPEFDTPDFLKSAINQAITDGKNQYAHSTGMPELLEEVGLLIKRQYEFELDPQKTVTITSGATEALWVAIQTIIRQGDEVIVFDPAYDSYEPSVELAGGKCVHIPLHAPDYRVDWEQVKSVINSNTRAIIINSPHNPTGSLLRENDMQILQQLVLDNELFLISDEVYEFITFDGERHESVLRYPDLFERAFVVSSFGKTFHCTGWKLGYCTAPEALSAEFRKIHQYVTFCSFTPAQIGIASMLQNHTEHVSELSSFYQQKRDFLINSLADSRFKLLDSKGTYFLLVDYSDISDLNDREFCHWLTKEIGVAAIPLSPFYQNPEQDKVIRLCFAKSEKTLLEAAEKLCQL</sequence>
<comment type="similarity">
    <text evidence="2">Belongs to the class-I pyridoxal-phosphate-dependent aminotransferase family.</text>
</comment>
<dbReference type="OrthoDB" id="9763453at2"/>
<dbReference type="PANTHER" id="PTHR43807:SF20">
    <property type="entry name" value="FI04487P"/>
    <property type="match status" value="1"/>
</dbReference>
<evidence type="ECO:0000256" key="2">
    <source>
        <dbReference type="ARBA" id="ARBA00007441"/>
    </source>
</evidence>
<accession>A0A545U0E5</accession>
<dbReference type="CDD" id="cd00609">
    <property type="entry name" value="AAT_like"/>
    <property type="match status" value="1"/>
</dbReference>
<dbReference type="Proteomes" id="UP000315439">
    <property type="component" value="Unassembled WGS sequence"/>
</dbReference>
<evidence type="ECO:0000313" key="7">
    <source>
        <dbReference type="EMBL" id="TQV82940.1"/>
    </source>
</evidence>
<dbReference type="NCBIfam" id="NF006569">
    <property type="entry name" value="PRK09082.1"/>
    <property type="match status" value="1"/>
</dbReference>
<dbReference type="InterPro" id="IPR015422">
    <property type="entry name" value="PyrdxlP-dep_Trfase_small"/>
</dbReference>
<comment type="caution">
    <text evidence="7">The sequence shown here is derived from an EMBL/GenBank/DDBJ whole genome shotgun (WGS) entry which is preliminary data.</text>
</comment>
<dbReference type="AlphaFoldDB" id="A0A545U0E5"/>
<evidence type="ECO:0000256" key="3">
    <source>
        <dbReference type="ARBA" id="ARBA00022576"/>
    </source>
</evidence>
<dbReference type="InterPro" id="IPR015421">
    <property type="entry name" value="PyrdxlP-dep_Trfase_major"/>
</dbReference>
<dbReference type="RefSeq" id="WP_142934696.1">
    <property type="nucleotide sequence ID" value="NZ_ML660171.1"/>
</dbReference>
<dbReference type="GO" id="GO:0005737">
    <property type="term" value="C:cytoplasm"/>
    <property type="evidence" value="ECO:0007669"/>
    <property type="project" value="TreeGrafter"/>
</dbReference>
<dbReference type="Gene3D" id="3.40.640.10">
    <property type="entry name" value="Type I PLP-dependent aspartate aminotransferase-like (Major domain)"/>
    <property type="match status" value="1"/>
</dbReference>
<dbReference type="GO" id="GO:0030170">
    <property type="term" value="F:pyridoxal phosphate binding"/>
    <property type="evidence" value="ECO:0007669"/>
    <property type="project" value="InterPro"/>
</dbReference>